<evidence type="ECO:0000313" key="1">
    <source>
        <dbReference type="EMBL" id="MBC3540671.1"/>
    </source>
</evidence>
<dbReference type="Proteomes" id="UP000659698">
    <property type="component" value="Unassembled WGS sequence"/>
</dbReference>
<evidence type="ECO:0000313" key="2">
    <source>
        <dbReference type="Proteomes" id="UP000659698"/>
    </source>
</evidence>
<dbReference type="EMBL" id="JACOAF010000030">
    <property type="protein sequence ID" value="MBC3540671.1"/>
    <property type="molecule type" value="Genomic_DNA"/>
</dbReference>
<organism evidence="1 2">
    <name type="scientific">Rufibacter sediminis</name>
    <dbReference type="NCBI Taxonomy" id="2762756"/>
    <lineage>
        <taxon>Bacteria</taxon>
        <taxon>Pseudomonadati</taxon>
        <taxon>Bacteroidota</taxon>
        <taxon>Cytophagia</taxon>
        <taxon>Cytophagales</taxon>
        <taxon>Hymenobacteraceae</taxon>
        <taxon>Rufibacter</taxon>
    </lineage>
</organism>
<reference evidence="1 2" key="1">
    <citation type="journal article" date="2019" name="Int. J. Syst. Evol. Microbiol.">
        <title>Rufibacter sediminis sp. nov., isolated from freshwater lake sediment.</title>
        <authorList>
            <person name="Qu J.H."/>
            <person name="Zhang L.J."/>
            <person name="Fu Y.H."/>
            <person name="Li H.F."/>
        </authorList>
    </citation>
    <scope>NUCLEOTIDE SEQUENCE [LARGE SCALE GENOMIC DNA]</scope>
    <source>
        <strain evidence="1 2">H-1</strain>
    </source>
</reference>
<dbReference type="RefSeq" id="WP_186638718.1">
    <property type="nucleotide sequence ID" value="NZ_JACOAF010000030.1"/>
</dbReference>
<sequence length="87" mass="9543">MTLTFISARYANPDHTAVEAVTEEVGAVLLSKADKPEEWASLKKSKVKISEYPEIPAATPLSKEEIIAQLDQLKAQLENMPSEETAT</sequence>
<comment type="caution">
    <text evidence="1">The sequence shown here is derived from an EMBL/GenBank/DDBJ whole genome shotgun (WGS) entry which is preliminary data.</text>
</comment>
<keyword evidence="2" id="KW-1185">Reference proteome</keyword>
<accession>A0ABR6VU39</accession>
<gene>
    <name evidence="1" type="ORF">H7U12_13335</name>
</gene>
<name>A0ABR6VU39_9BACT</name>
<proteinExistence type="predicted"/>
<protein>
    <submittedName>
        <fullName evidence="1">Uncharacterized protein</fullName>
    </submittedName>
</protein>